<sequence length="142" mass="15557">MKILIVLIAVLSHCNSNQGLQENEPQMFRYEAVTRGSLYEVTITEDSLKVRSGLKGMDRAGRKITSEEWEQLLDVSGSFSLSEMDKFKSSGEKRFTDAAPAAMVEIKSPGGTYKSAEFDHGGAPKPLESLVKAILSLAETVE</sequence>
<evidence type="ECO:0000313" key="2">
    <source>
        <dbReference type="Proteomes" id="UP000305939"/>
    </source>
</evidence>
<dbReference type="RefSeq" id="WP_136334890.1">
    <property type="nucleotide sequence ID" value="NZ_QXMP01000001.1"/>
</dbReference>
<dbReference type="EMBL" id="SSMC01000001">
    <property type="protein sequence ID" value="THD69400.1"/>
    <property type="molecule type" value="Genomic_DNA"/>
</dbReference>
<comment type="caution">
    <text evidence="1">The sequence shown here is derived from an EMBL/GenBank/DDBJ whole genome shotgun (WGS) entry which is preliminary data.</text>
</comment>
<keyword evidence="2" id="KW-1185">Reference proteome</keyword>
<accession>A0A4S3M3C9</accession>
<evidence type="ECO:0000313" key="1">
    <source>
        <dbReference type="EMBL" id="THD69400.1"/>
    </source>
</evidence>
<dbReference type="OrthoDB" id="1446480at2"/>
<dbReference type="Proteomes" id="UP000305939">
    <property type="component" value="Unassembled WGS sequence"/>
</dbReference>
<reference evidence="1 2" key="1">
    <citation type="submission" date="2019-04" db="EMBL/GenBank/DDBJ databases">
        <title>Draft genome sequence of Robertkochia marina CC-AMO-30D.</title>
        <authorList>
            <person name="Hameed A."/>
            <person name="Lin S.-Y."/>
            <person name="Shahina M."/>
            <person name="Lai W.-A."/>
            <person name="Young C.-C."/>
        </authorList>
    </citation>
    <scope>NUCLEOTIDE SEQUENCE [LARGE SCALE GENOMIC DNA]</scope>
    <source>
        <strain evidence="1 2">CC-AMO-30D</strain>
    </source>
</reference>
<organism evidence="1 2">
    <name type="scientific">Robertkochia marina</name>
    <dbReference type="NCBI Taxonomy" id="1227945"/>
    <lineage>
        <taxon>Bacteria</taxon>
        <taxon>Pseudomonadati</taxon>
        <taxon>Bacteroidota</taxon>
        <taxon>Flavobacteriia</taxon>
        <taxon>Flavobacteriales</taxon>
        <taxon>Flavobacteriaceae</taxon>
        <taxon>Robertkochia</taxon>
    </lineage>
</organism>
<dbReference type="AlphaFoldDB" id="A0A4S3M3C9"/>
<proteinExistence type="predicted"/>
<gene>
    <name evidence="1" type="ORF">E7Z59_03480</name>
</gene>
<name>A0A4S3M3C9_9FLAO</name>
<protein>
    <submittedName>
        <fullName evidence="1">Uncharacterized protein</fullName>
    </submittedName>
</protein>